<evidence type="ECO:0000313" key="4">
    <source>
        <dbReference type="Proteomes" id="UP001501442"/>
    </source>
</evidence>
<dbReference type="SUPFAM" id="SSF54909">
    <property type="entry name" value="Dimeric alpha+beta barrel"/>
    <property type="match status" value="1"/>
</dbReference>
<evidence type="ECO:0000256" key="1">
    <source>
        <dbReference type="ARBA" id="ARBA00007689"/>
    </source>
</evidence>
<dbReference type="Proteomes" id="UP001501442">
    <property type="component" value="Unassembled WGS sequence"/>
</dbReference>
<sequence>MPTYIALTYTRDVDWTQPEHAEETKDYNEFGKAAADVIKGGHALYPTATATTVRVSGGKGGDVITSDGPYAETKEALTGFYVLECADLDEAVAVAAKIPAAWDGAVEVRPVIQF</sequence>
<dbReference type="RefSeq" id="WP_345428156.1">
    <property type="nucleotide sequence ID" value="NZ_BAABHK010000001.1"/>
</dbReference>
<evidence type="ECO:0000259" key="2">
    <source>
        <dbReference type="Pfam" id="PF03795"/>
    </source>
</evidence>
<dbReference type="InterPro" id="IPR011008">
    <property type="entry name" value="Dimeric_a/b-barrel"/>
</dbReference>
<feature type="domain" description="YCII-related" evidence="2">
    <location>
        <begin position="15"/>
        <end position="114"/>
    </location>
</feature>
<dbReference type="PANTHER" id="PTHR35174">
    <property type="entry name" value="BLL7171 PROTEIN-RELATED"/>
    <property type="match status" value="1"/>
</dbReference>
<keyword evidence="4" id="KW-1185">Reference proteome</keyword>
<dbReference type="EMBL" id="BAABHK010000001">
    <property type="protein sequence ID" value="GAA4619752.1"/>
    <property type="molecule type" value="Genomic_DNA"/>
</dbReference>
<comment type="similarity">
    <text evidence="1">Belongs to the YciI family.</text>
</comment>
<accession>A0ABP8U2T5</accession>
<dbReference type="InterPro" id="IPR005545">
    <property type="entry name" value="YCII"/>
</dbReference>
<evidence type="ECO:0000313" key="3">
    <source>
        <dbReference type="EMBL" id="GAA4619752.1"/>
    </source>
</evidence>
<organism evidence="3 4">
    <name type="scientific">Actinoallomurus vinaceus</name>
    <dbReference type="NCBI Taxonomy" id="1080074"/>
    <lineage>
        <taxon>Bacteria</taxon>
        <taxon>Bacillati</taxon>
        <taxon>Actinomycetota</taxon>
        <taxon>Actinomycetes</taxon>
        <taxon>Streptosporangiales</taxon>
        <taxon>Thermomonosporaceae</taxon>
        <taxon>Actinoallomurus</taxon>
    </lineage>
</organism>
<dbReference type="Pfam" id="PF03795">
    <property type="entry name" value="YCII"/>
    <property type="match status" value="1"/>
</dbReference>
<dbReference type="PANTHER" id="PTHR35174:SF3">
    <property type="entry name" value="BLL7171 PROTEIN"/>
    <property type="match status" value="1"/>
</dbReference>
<proteinExistence type="inferred from homology"/>
<dbReference type="Gene3D" id="3.30.70.1060">
    <property type="entry name" value="Dimeric alpha+beta barrel"/>
    <property type="match status" value="1"/>
</dbReference>
<protein>
    <submittedName>
        <fullName evidence="3">YciI family protein</fullName>
    </submittedName>
</protein>
<comment type="caution">
    <text evidence="3">The sequence shown here is derived from an EMBL/GenBank/DDBJ whole genome shotgun (WGS) entry which is preliminary data.</text>
</comment>
<reference evidence="4" key="1">
    <citation type="journal article" date="2019" name="Int. J. Syst. Evol. Microbiol.">
        <title>The Global Catalogue of Microorganisms (GCM) 10K type strain sequencing project: providing services to taxonomists for standard genome sequencing and annotation.</title>
        <authorList>
            <consortium name="The Broad Institute Genomics Platform"/>
            <consortium name="The Broad Institute Genome Sequencing Center for Infectious Disease"/>
            <person name="Wu L."/>
            <person name="Ma J."/>
        </authorList>
    </citation>
    <scope>NUCLEOTIDE SEQUENCE [LARGE SCALE GENOMIC DNA]</scope>
    <source>
        <strain evidence="4">JCM 17939</strain>
    </source>
</reference>
<gene>
    <name evidence="3" type="ORF">GCM10023196_001010</name>
</gene>
<name>A0ABP8U2T5_9ACTN</name>